<evidence type="ECO:0000313" key="2">
    <source>
        <dbReference type="EMBL" id="KAH9528310.1"/>
    </source>
</evidence>
<protein>
    <submittedName>
        <fullName evidence="2">Uncharacterized protein</fullName>
    </submittedName>
</protein>
<proteinExistence type="predicted"/>
<dbReference type="AlphaFoldDB" id="A0A922LD95"/>
<sequence length="93" mass="10682">MEIFVKLYDISLTNERLLFFVVQTFDNSFNDILILGSFCNGDEHDDEIGDEDADEEDNEDDDDDDEDDDDDDEHDIDDVINVVLDNSVVIAFL</sequence>
<evidence type="ECO:0000313" key="3">
    <source>
        <dbReference type="Proteomes" id="UP000790347"/>
    </source>
</evidence>
<name>A0A922LD95_DERFA</name>
<accession>A0A922LD95</accession>
<reference evidence="2" key="2">
    <citation type="journal article" date="2022" name="Res Sq">
        <title>Comparative Genomics Reveals Insights into the Divergent Evolution of Astigmatic Mites and Household Pest Adaptations.</title>
        <authorList>
            <person name="Xiong Q."/>
            <person name="Wan A.T.-Y."/>
            <person name="Liu X.-Y."/>
            <person name="Fung C.S.-H."/>
            <person name="Xiao X."/>
            <person name="Malainual N."/>
            <person name="Hou J."/>
            <person name="Wang L."/>
            <person name="Wang M."/>
            <person name="Yang K."/>
            <person name="Cui Y."/>
            <person name="Leung E."/>
            <person name="Nong W."/>
            <person name="Shin S.-K."/>
            <person name="Au S."/>
            <person name="Jeong K.Y."/>
            <person name="Chew F.T."/>
            <person name="Hui J."/>
            <person name="Leung T.F."/>
            <person name="Tungtrongchitr A."/>
            <person name="Zhong N."/>
            <person name="Liu Z."/>
            <person name="Tsui S."/>
        </authorList>
    </citation>
    <scope>NUCLEOTIDE SEQUENCE</scope>
    <source>
        <strain evidence="2">Derf</strain>
        <tissue evidence="2">Whole organism</tissue>
    </source>
</reference>
<keyword evidence="3" id="KW-1185">Reference proteome</keyword>
<organism evidence="2 3">
    <name type="scientific">Dermatophagoides farinae</name>
    <name type="common">American house dust mite</name>
    <dbReference type="NCBI Taxonomy" id="6954"/>
    <lineage>
        <taxon>Eukaryota</taxon>
        <taxon>Metazoa</taxon>
        <taxon>Ecdysozoa</taxon>
        <taxon>Arthropoda</taxon>
        <taxon>Chelicerata</taxon>
        <taxon>Arachnida</taxon>
        <taxon>Acari</taxon>
        <taxon>Acariformes</taxon>
        <taxon>Sarcoptiformes</taxon>
        <taxon>Astigmata</taxon>
        <taxon>Psoroptidia</taxon>
        <taxon>Analgoidea</taxon>
        <taxon>Pyroglyphidae</taxon>
        <taxon>Dermatophagoidinae</taxon>
        <taxon>Dermatophagoides</taxon>
    </lineage>
</organism>
<comment type="caution">
    <text evidence="2">The sequence shown here is derived from an EMBL/GenBank/DDBJ whole genome shotgun (WGS) entry which is preliminary data.</text>
</comment>
<gene>
    <name evidence="2" type="ORF">DERF_002262</name>
</gene>
<reference evidence="2" key="1">
    <citation type="submission" date="2013-05" db="EMBL/GenBank/DDBJ databases">
        <authorList>
            <person name="Yim A.K.Y."/>
            <person name="Chan T.F."/>
            <person name="Ji K.M."/>
            <person name="Liu X.Y."/>
            <person name="Zhou J.W."/>
            <person name="Li R.Q."/>
            <person name="Yang K.Y."/>
            <person name="Li J."/>
            <person name="Li M."/>
            <person name="Law P.T.W."/>
            <person name="Wu Y.L."/>
            <person name="Cai Z.L."/>
            <person name="Qin H."/>
            <person name="Bao Y."/>
            <person name="Leung R.K.K."/>
            <person name="Ng P.K.S."/>
            <person name="Zou J."/>
            <person name="Zhong X.J."/>
            <person name="Ran P.X."/>
            <person name="Zhong N.S."/>
            <person name="Liu Z.G."/>
            <person name="Tsui S.K.W."/>
        </authorList>
    </citation>
    <scope>NUCLEOTIDE SEQUENCE</scope>
    <source>
        <strain evidence="2">Derf</strain>
        <tissue evidence="2">Whole organism</tissue>
    </source>
</reference>
<evidence type="ECO:0000256" key="1">
    <source>
        <dbReference type="SAM" id="MobiDB-lite"/>
    </source>
</evidence>
<feature type="region of interest" description="Disordered" evidence="1">
    <location>
        <begin position="43"/>
        <end position="76"/>
    </location>
</feature>
<dbReference type="Proteomes" id="UP000790347">
    <property type="component" value="Unassembled WGS sequence"/>
</dbReference>
<dbReference type="EMBL" id="ASGP02000001">
    <property type="protein sequence ID" value="KAH9528310.1"/>
    <property type="molecule type" value="Genomic_DNA"/>
</dbReference>